<evidence type="ECO:0000256" key="4">
    <source>
        <dbReference type="ARBA" id="ARBA00022967"/>
    </source>
</evidence>
<dbReference type="NCBIfam" id="NF010068">
    <property type="entry name" value="PRK13548.1"/>
    <property type="match status" value="1"/>
</dbReference>
<dbReference type="SUPFAM" id="SSF52540">
    <property type="entry name" value="P-loop containing nucleoside triphosphate hydrolases"/>
    <property type="match status" value="1"/>
</dbReference>
<dbReference type="GO" id="GO:0016887">
    <property type="term" value="F:ATP hydrolysis activity"/>
    <property type="evidence" value="ECO:0007669"/>
    <property type="project" value="InterPro"/>
</dbReference>
<gene>
    <name evidence="7" type="ORF">DDR33_07910</name>
</gene>
<evidence type="ECO:0000313" key="7">
    <source>
        <dbReference type="EMBL" id="PWG81289.1"/>
    </source>
</evidence>
<dbReference type="PANTHER" id="PTHR42794:SF1">
    <property type="entry name" value="HEMIN IMPORT ATP-BINDING PROTEIN HMUV"/>
    <property type="match status" value="1"/>
</dbReference>
<dbReference type="SMART" id="SM00382">
    <property type="entry name" value="AAA"/>
    <property type="match status" value="1"/>
</dbReference>
<keyword evidence="3 7" id="KW-0067">ATP-binding</keyword>
<feature type="domain" description="ABC transporter" evidence="6">
    <location>
        <begin position="2"/>
        <end position="239"/>
    </location>
</feature>
<evidence type="ECO:0000256" key="5">
    <source>
        <dbReference type="ARBA" id="ARBA00037066"/>
    </source>
</evidence>
<sequence length="290" mass="32347">MLTLHSVGYSIQNRALLKDISFHLGQGEMMAVLGANGAGKSTLLRLLSAERSPSRGVIHFRRKDLAAYSHRELASLRAVLSQQNALSMPFQVEEVVMMGRYPHFSHRPGRKDAVAVAETMEVCGLSHLADRNVLTLSGGEQQRVQFARALAQIWDRPQSLILMDEPVAALDPEYQQQLLAITKALCSHGFTSVAVLHEINLAAQYADRILMLKNGRKWHDGTPAEVLTPSHIYTVFNAETEVFINPKTLRPYVMQKEVKLDASRFNSLLPLKPAASLTFSDRSEQYQNIS</sequence>
<dbReference type="RefSeq" id="WP_109415231.1">
    <property type="nucleotide sequence ID" value="NZ_QEAS01000005.1"/>
</dbReference>
<keyword evidence="1" id="KW-0813">Transport</keyword>
<dbReference type="GO" id="GO:0005524">
    <property type="term" value="F:ATP binding"/>
    <property type="evidence" value="ECO:0007669"/>
    <property type="project" value="UniProtKB-KW"/>
</dbReference>
<evidence type="ECO:0000313" key="8">
    <source>
        <dbReference type="Proteomes" id="UP000245647"/>
    </source>
</evidence>
<comment type="function">
    <text evidence="5">Part of the ABC transporter complex HmuTUV involved in hemin import. Responsible for energy coupling to the transport system.</text>
</comment>
<dbReference type="PROSITE" id="PS00211">
    <property type="entry name" value="ABC_TRANSPORTER_1"/>
    <property type="match status" value="1"/>
</dbReference>
<dbReference type="EMBL" id="QEAS01000005">
    <property type="protein sequence ID" value="PWG81289.1"/>
    <property type="molecule type" value="Genomic_DNA"/>
</dbReference>
<evidence type="ECO:0000256" key="1">
    <source>
        <dbReference type="ARBA" id="ARBA00022448"/>
    </source>
</evidence>
<keyword evidence="8" id="KW-1185">Reference proteome</keyword>
<dbReference type="PROSITE" id="PS50893">
    <property type="entry name" value="ABC_TRANSPORTER_2"/>
    <property type="match status" value="1"/>
</dbReference>
<dbReference type="InterPro" id="IPR003593">
    <property type="entry name" value="AAA+_ATPase"/>
</dbReference>
<organism evidence="7 8">
    <name type="scientific">Pararcticibacter amylolyticus</name>
    <dbReference type="NCBI Taxonomy" id="2173175"/>
    <lineage>
        <taxon>Bacteria</taxon>
        <taxon>Pseudomonadati</taxon>
        <taxon>Bacteroidota</taxon>
        <taxon>Sphingobacteriia</taxon>
        <taxon>Sphingobacteriales</taxon>
        <taxon>Sphingobacteriaceae</taxon>
        <taxon>Pararcticibacter</taxon>
    </lineage>
</organism>
<reference evidence="7 8" key="1">
    <citation type="submission" date="2018-04" db="EMBL/GenBank/DDBJ databases">
        <title>Pedobacter chongqingensis sp. nov., isolated from a rottenly hemp rope.</title>
        <authorList>
            <person name="Cai Y."/>
        </authorList>
    </citation>
    <scope>NUCLEOTIDE SEQUENCE [LARGE SCALE GENOMIC DNA]</scope>
    <source>
        <strain evidence="7 8">FJ4-8</strain>
    </source>
</reference>
<evidence type="ECO:0000256" key="2">
    <source>
        <dbReference type="ARBA" id="ARBA00022741"/>
    </source>
</evidence>
<dbReference type="OrthoDB" id="9806726at2"/>
<evidence type="ECO:0000259" key="6">
    <source>
        <dbReference type="PROSITE" id="PS50893"/>
    </source>
</evidence>
<dbReference type="InterPro" id="IPR027417">
    <property type="entry name" value="P-loop_NTPase"/>
</dbReference>
<dbReference type="Gene3D" id="3.40.50.300">
    <property type="entry name" value="P-loop containing nucleotide triphosphate hydrolases"/>
    <property type="match status" value="1"/>
</dbReference>
<dbReference type="Proteomes" id="UP000245647">
    <property type="component" value="Unassembled WGS sequence"/>
</dbReference>
<name>A0A2U2PJF8_9SPHI</name>
<dbReference type="InterPro" id="IPR017871">
    <property type="entry name" value="ABC_transporter-like_CS"/>
</dbReference>
<evidence type="ECO:0000256" key="3">
    <source>
        <dbReference type="ARBA" id="ARBA00022840"/>
    </source>
</evidence>
<protein>
    <submittedName>
        <fullName evidence="7">Heme ABC transporter ATP-binding protein</fullName>
    </submittedName>
</protein>
<comment type="caution">
    <text evidence="7">The sequence shown here is derived from an EMBL/GenBank/DDBJ whole genome shotgun (WGS) entry which is preliminary data.</text>
</comment>
<accession>A0A2U2PJF8</accession>
<dbReference type="AlphaFoldDB" id="A0A2U2PJF8"/>
<proteinExistence type="predicted"/>
<dbReference type="CDD" id="cd03214">
    <property type="entry name" value="ABC_Iron-Siderophores_B12_Hemin"/>
    <property type="match status" value="1"/>
</dbReference>
<dbReference type="PANTHER" id="PTHR42794">
    <property type="entry name" value="HEMIN IMPORT ATP-BINDING PROTEIN HMUV"/>
    <property type="match status" value="1"/>
</dbReference>
<dbReference type="Pfam" id="PF00005">
    <property type="entry name" value="ABC_tran"/>
    <property type="match status" value="1"/>
</dbReference>
<keyword evidence="2" id="KW-0547">Nucleotide-binding</keyword>
<dbReference type="InterPro" id="IPR003439">
    <property type="entry name" value="ABC_transporter-like_ATP-bd"/>
</dbReference>
<keyword evidence="4" id="KW-1278">Translocase</keyword>